<dbReference type="GO" id="GO:0110142">
    <property type="term" value="C:ubiquinone biosynthesis complex"/>
    <property type="evidence" value="ECO:0007669"/>
    <property type="project" value="UniProtKB-ARBA"/>
</dbReference>
<evidence type="ECO:0000256" key="5">
    <source>
        <dbReference type="ARBA" id="ARBA00022827"/>
    </source>
</evidence>
<dbReference type="NCBIfam" id="TIGR01988">
    <property type="entry name" value="Ubi-OHases"/>
    <property type="match status" value="1"/>
</dbReference>
<dbReference type="STRING" id="515897.SAMN05421849_1653"/>
<evidence type="ECO:0000313" key="9">
    <source>
        <dbReference type="EMBL" id="SIT82256.1"/>
    </source>
</evidence>
<organism evidence="9 10">
    <name type="scientific">Pontibaca methylaminivorans</name>
    <dbReference type="NCBI Taxonomy" id="515897"/>
    <lineage>
        <taxon>Bacteria</taxon>
        <taxon>Pseudomonadati</taxon>
        <taxon>Pseudomonadota</taxon>
        <taxon>Alphaproteobacteria</taxon>
        <taxon>Rhodobacterales</taxon>
        <taxon>Roseobacteraceae</taxon>
        <taxon>Pontibaca</taxon>
    </lineage>
</organism>
<dbReference type="SUPFAM" id="SSF51905">
    <property type="entry name" value="FAD/NAD(P)-binding domain"/>
    <property type="match status" value="1"/>
</dbReference>
<keyword evidence="5" id="KW-0274">FAD</keyword>
<comment type="pathway">
    <text evidence="2">Cofactor biosynthesis; ubiquinone biosynthesis.</text>
</comment>
<evidence type="ECO:0000256" key="3">
    <source>
        <dbReference type="ARBA" id="ARBA00005349"/>
    </source>
</evidence>
<dbReference type="GO" id="GO:0006744">
    <property type="term" value="P:ubiquinone biosynthetic process"/>
    <property type="evidence" value="ECO:0007669"/>
    <property type="project" value="UniProtKB-UniPathway"/>
</dbReference>
<gene>
    <name evidence="9" type="ORF">SAMN05421849_1653</name>
</gene>
<dbReference type="InterPro" id="IPR036188">
    <property type="entry name" value="FAD/NAD-bd_sf"/>
</dbReference>
<evidence type="ECO:0000256" key="7">
    <source>
        <dbReference type="ARBA" id="ARBA00023033"/>
    </source>
</evidence>
<evidence type="ECO:0000256" key="6">
    <source>
        <dbReference type="ARBA" id="ARBA00023002"/>
    </source>
</evidence>
<dbReference type="PROSITE" id="PS01304">
    <property type="entry name" value="UBIH"/>
    <property type="match status" value="1"/>
</dbReference>
<dbReference type="EMBL" id="FTPS01000001">
    <property type="protein sequence ID" value="SIT82256.1"/>
    <property type="molecule type" value="Genomic_DNA"/>
</dbReference>
<feature type="domain" description="FAD-binding" evidence="8">
    <location>
        <begin position="18"/>
        <end position="357"/>
    </location>
</feature>
<keyword evidence="7" id="KW-0503">Monooxygenase</keyword>
<evidence type="ECO:0000256" key="2">
    <source>
        <dbReference type="ARBA" id="ARBA00004749"/>
    </source>
</evidence>
<dbReference type="Pfam" id="PF01494">
    <property type="entry name" value="FAD_binding_3"/>
    <property type="match status" value="1"/>
</dbReference>
<keyword evidence="10" id="KW-1185">Reference proteome</keyword>
<sequence>MDKLARAVIVNPMNGPRAHVIITGGGLNGPALALALAHAGLRVTVIDAMTPDLLRAESFDGRAYALALASQRLLAAIGLWPQIREQAQPILDIKVSDGHAGRGASPFHMHFDHAELEEGPMGFMVEDRYLRRALLDAMDSQTHRLTMLSGRRVIAQEVSAGGVLVRLDDGTTLDGDLLVGADGRKSGTALRAGIRRTGHDYGQTALVSAIRHEKPHAGTAHQFFMPAGPLAILPLQPGNRSSIVWAESHARAHEINALDDAGYLEALRPRFGDFLGRIELEGKRFTYPLNLTMAESMIAARVALIGDAAHGVHPIAGQGLNAGLRDVAALAETLVLAARRGEDIGAAQVLERYAQWRRFDSNALALATDMFNKLFSNDNPVLRTVRHLGLGLVNATPGLRRGFIREAAGLTGDLPRLMRGQPL</sequence>
<accession>A0A1R3WX43</accession>
<evidence type="ECO:0000259" key="8">
    <source>
        <dbReference type="Pfam" id="PF01494"/>
    </source>
</evidence>
<protein>
    <submittedName>
        <fullName evidence="9">2-octaprenyl-6-methoxyphenol hydroxylase /2-octaprenyl-3-methyl-6-methoxy-1,4-benzoquinol hydroxylase</fullName>
    </submittedName>
</protein>
<comment type="similarity">
    <text evidence="3">Belongs to the UbiH/COQ6 family.</text>
</comment>
<dbReference type="GO" id="GO:0071949">
    <property type="term" value="F:FAD binding"/>
    <property type="evidence" value="ECO:0007669"/>
    <property type="project" value="InterPro"/>
</dbReference>
<proteinExistence type="inferred from homology"/>
<dbReference type="InterPro" id="IPR018168">
    <property type="entry name" value="Ubi_Hdrlase_CS"/>
</dbReference>
<dbReference type="PANTHER" id="PTHR43876:SF7">
    <property type="entry name" value="UBIQUINONE BIOSYNTHESIS MONOOXYGENASE COQ6, MITOCHONDRIAL"/>
    <property type="match status" value="1"/>
</dbReference>
<evidence type="ECO:0000256" key="4">
    <source>
        <dbReference type="ARBA" id="ARBA00022630"/>
    </source>
</evidence>
<dbReference type="Gene3D" id="3.50.50.60">
    <property type="entry name" value="FAD/NAD(P)-binding domain"/>
    <property type="match status" value="2"/>
</dbReference>
<dbReference type="RefSeq" id="WP_076649375.1">
    <property type="nucleotide sequence ID" value="NZ_FTPS01000001.1"/>
</dbReference>
<keyword evidence="4" id="KW-0285">Flavoprotein</keyword>
<dbReference type="FunFam" id="3.50.50.60:FF:000021">
    <property type="entry name" value="Ubiquinone biosynthesis monooxygenase COQ6"/>
    <property type="match status" value="1"/>
</dbReference>
<dbReference type="PRINTS" id="PR00420">
    <property type="entry name" value="RNGMNOXGNASE"/>
</dbReference>
<dbReference type="GO" id="GO:0004497">
    <property type="term" value="F:monooxygenase activity"/>
    <property type="evidence" value="ECO:0007669"/>
    <property type="project" value="UniProtKB-KW"/>
</dbReference>
<dbReference type="UniPathway" id="UPA00232"/>
<comment type="cofactor">
    <cofactor evidence="1">
        <name>FAD</name>
        <dbReference type="ChEBI" id="CHEBI:57692"/>
    </cofactor>
</comment>
<reference evidence="9 10" key="1">
    <citation type="submission" date="2017-01" db="EMBL/GenBank/DDBJ databases">
        <authorList>
            <person name="Mah S.A."/>
            <person name="Swanson W.J."/>
            <person name="Moy G.W."/>
            <person name="Vacquier V.D."/>
        </authorList>
    </citation>
    <scope>NUCLEOTIDE SEQUENCE [LARGE SCALE GENOMIC DNA]</scope>
    <source>
        <strain evidence="9 10">DSM 21219</strain>
    </source>
</reference>
<name>A0A1R3WX43_9RHOB</name>
<dbReference type="InterPro" id="IPR010971">
    <property type="entry name" value="UbiH/COQ6"/>
</dbReference>
<dbReference type="PANTHER" id="PTHR43876">
    <property type="entry name" value="UBIQUINONE BIOSYNTHESIS MONOOXYGENASE COQ6, MITOCHONDRIAL"/>
    <property type="match status" value="1"/>
</dbReference>
<dbReference type="OrthoDB" id="9796623at2"/>
<dbReference type="GO" id="GO:0016705">
    <property type="term" value="F:oxidoreductase activity, acting on paired donors, with incorporation or reduction of molecular oxygen"/>
    <property type="evidence" value="ECO:0007669"/>
    <property type="project" value="InterPro"/>
</dbReference>
<dbReference type="AlphaFoldDB" id="A0A1R3WX43"/>
<dbReference type="Proteomes" id="UP000192455">
    <property type="component" value="Unassembled WGS sequence"/>
</dbReference>
<evidence type="ECO:0000313" key="10">
    <source>
        <dbReference type="Proteomes" id="UP000192455"/>
    </source>
</evidence>
<evidence type="ECO:0000256" key="1">
    <source>
        <dbReference type="ARBA" id="ARBA00001974"/>
    </source>
</evidence>
<dbReference type="InterPro" id="IPR051205">
    <property type="entry name" value="UbiH/COQ6_monooxygenase"/>
</dbReference>
<keyword evidence="6" id="KW-0560">Oxidoreductase</keyword>
<dbReference type="InterPro" id="IPR002938">
    <property type="entry name" value="FAD-bd"/>
</dbReference>